<evidence type="ECO:0000256" key="3">
    <source>
        <dbReference type="ARBA" id="ARBA00022475"/>
    </source>
</evidence>
<dbReference type="AlphaFoldDB" id="L0A004"/>
<dbReference type="PANTHER" id="PTHR34582:SF6">
    <property type="entry name" value="UPF0702 TRANSMEMBRANE PROTEIN YCAP"/>
    <property type="match status" value="1"/>
</dbReference>
<evidence type="ECO:0000313" key="9">
    <source>
        <dbReference type="EMBL" id="AFZ66779.1"/>
    </source>
</evidence>
<dbReference type="InterPro" id="IPR007353">
    <property type="entry name" value="DUF421"/>
</dbReference>
<dbReference type="HOGENOM" id="CLU_077149_3_1_0"/>
<keyword evidence="6 7" id="KW-0472">Membrane</keyword>
<gene>
    <name evidence="9" type="ordered locus">Deipe_1229</name>
</gene>
<proteinExistence type="inferred from homology"/>
<feature type="domain" description="YetF C-terminal" evidence="8">
    <location>
        <begin position="78"/>
        <end position="148"/>
    </location>
</feature>
<protein>
    <submittedName>
        <fullName evidence="9">Putative membrane protein</fullName>
    </submittedName>
</protein>
<feature type="transmembrane region" description="Helical" evidence="7">
    <location>
        <begin position="55"/>
        <end position="75"/>
    </location>
</feature>
<evidence type="ECO:0000256" key="1">
    <source>
        <dbReference type="ARBA" id="ARBA00004651"/>
    </source>
</evidence>
<dbReference type="Gene3D" id="3.30.240.20">
    <property type="entry name" value="bsu07140 like domains"/>
    <property type="match status" value="1"/>
</dbReference>
<dbReference type="InterPro" id="IPR023090">
    <property type="entry name" value="UPF0702_alpha/beta_dom_sf"/>
</dbReference>
<evidence type="ECO:0000259" key="8">
    <source>
        <dbReference type="Pfam" id="PF04239"/>
    </source>
</evidence>
<feature type="transmembrane region" description="Helical" evidence="7">
    <location>
        <begin position="6"/>
        <end position="22"/>
    </location>
</feature>
<keyword evidence="5 7" id="KW-1133">Transmembrane helix</keyword>
<dbReference type="PATRIC" id="fig|937777.3.peg.1229"/>
<keyword evidence="3" id="KW-1003">Cell membrane</keyword>
<dbReference type="Proteomes" id="UP000010467">
    <property type="component" value="Chromosome"/>
</dbReference>
<dbReference type="GO" id="GO:0005886">
    <property type="term" value="C:plasma membrane"/>
    <property type="evidence" value="ECO:0007669"/>
    <property type="project" value="UniProtKB-SubCell"/>
</dbReference>
<evidence type="ECO:0000256" key="2">
    <source>
        <dbReference type="ARBA" id="ARBA00006448"/>
    </source>
</evidence>
<dbReference type="KEGG" id="dpd:Deipe_1229"/>
<evidence type="ECO:0000256" key="6">
    <source>
        <dbReference type="ARBA" id="ARBA00023136"/>
    </source>
</evidence>
<name>L0A004_DEIPD</name>
<evidence type="ECO:0000313" key="10">
    <source>
        <dbReference type="Proteomes" id="UP000010467"/>
    </source>
</evidence>
<accession>L0A004</accession>
<evidence type="ECO:0000256" key="7">
    <source>
        <dbReference type="SAM" id="Phobius"/>
    </source>
</evidence>
<dbReference type="eggNOG" id="COG2323">
    <property type="taxonomic scope" value="Bacteria"/>
</dbReference>
<dbReference type="Pfam" id="PF04239">
    <property type="entry name" value="DUF421"/>
    <property type="match status" value="1"/>
</dbReference>
<reference evidence="10" key="1">
    <citation type="submission" date="2012-03" db="EMBL/GenBank/DDBJ databases">
        <title>Complete sequence of chromosome of Deinococcus peraridilitoris DSM 19664.</title>
        <authorList>
            <person name="Lucas S."/>
            <person name="Copeland A."/>
            <person name="Lapidus A."/>
            <person name="Glavina del Rio T."/>
            <person name="Dalin E."/>
            <person name="Tice H."/>
            <person name="Bruce D."/>
            <person name="Goodwin L."/>
            <person name="Pitluck S."/>
            <person name="Peters L."/>
            <person name="Mikhailova N."/>
            <person name="Lu M."/>
            <person name="Kyrpides N."/>
            <person name="Mavromatis K."/>
            <person name="Ivanova N."/>
            <person name="Brettin T."/>
            <person name="Detter J.C."/>
            <person name="Han C."/>
            <person name="Larimer F."/>
            <person name="Land M."/>
            <person name="Hauser L."/>
            <person name="Markowitz V."/>
            <person name="Cheng J.-F."/>
            <person name="Hugenholtz P."/>
            <person name="Woyke T."/>
            <person name="Wu D."/>
            <person name="Pukall R."/>
            <person name="Steenblock K."/>
            <person name="Brambilla E."/>
            <person name="Klenk H.-P."/>
            <person name="Eisen J.A."/>
        </authorList>
    </citation>
    <scope>NUCLEOTIDE SEQUENCE [LARGE SCALE GENOMIC DNA]</scope>
    <source>
        <strain evidence="10">DSM 19664 / LMG 22246 / CIP 109416 / KR-200</strain>
    </source>
</reference>
<sequence length="151" mass="16692">MESVIRAVVVYVALMIMFNVAGKRSMSETNTFDFVVLLIISEAVQNALIGEDLSLTNALLIVMTLLGLMVGMSVWRYRSSKLEKLLSGGPLILVRDGNLMEDRMRMARVDLPDILLAARSSQGLERLEQIKYAVLEEGGSISIIAKQTEES</sequence>
<dbReference type="EMBL" id="CP003382">
    <property type="protein sequence ID" value="AFZ66779.1"/>
    <property type="molecule type" value="Genomic_DNA"/>
</dbReference>
<evidence type="ECO:0000256" key="5">
    <source>
        <dbReference type="ARBA" id="ARBA00022989"/>
    </source>
</evidence>
<evidence type="ECO:0000256" key="4">
    <source>
        <dbReference type="ARBA" id="ARBA00022692"/>
    </source>
</evidence>
<organism evidence="9 10">
    <name type="scientific">Deinococcus peraridilitoris (strain DSM 19664 / LMG 22246 / CIP 109416 / KR-200)</name>
    <dbReference type="NCBI Taxonomy" id="937777"/>
    <lineage>
        <taxon>Bacteria</taxon>
        <taxon>Thermotogati</taxon>
        <taxon>Deinococcota</taxon>
        <taxon>Deinococci</taxon>
        <taxon>Deinococcales</taxon>
        <taxon>Deinococcaceae</taxon>
        <taxon>Deinococcus</taxon>
    </lineage>
</organism>
<comment type="similarity">
    <text evidence="2">Belongs to the UPF0702 family.</text>
</comment>
<comment type="subcellular location">
    <subcellularLocation>
        <location evidence="1">Cell membrane</location>
        <topology evidence="1">Multi-pass membrane protein</topology>
    </subcellularLocation>
</comment>
<dbReference type="RefSeq" id="WP_015235087.1">
    <property type="nucleotide sequence ID" value="NC_019793.1"/>
</dbReference>
<dbReference type="PANTHER" id="PTHR34582">
    <property type="entry name" value="UPF0702 TRANSMEMBRANE PROTEIN YCAP"/>
    <property type="match status" value="1"/>
</dbReference>
<keyword evidence="4 7" id="KW-0812">Transmembrane</keyword>
<keyword evidence="10" id="KW-1185">Reference proteome</keyword>
<dbReference type="OrthoDB" id="9793799at2"/>